<keyword evidence="3" id="KW-1185">Reference proteome</keyword>
<accession>A0A919N2B9</accession>
<gene>
    <name evidence="2" type="ORF">Ari01nite_67870</name>
</gene>
<name>A0A919N2B9_9ACTN</name>
<dbReference type="Gene3D" id="2.130.10.10">
    <property type="entry name" value="YVTN repeat-like/Quinoprotein amine dehydrogenase"/>
    <property type="match status" value="1"/>
</dbReference>
<feature type="transmembrane region" description="Helical" evidence="1">
    <location>
        <begin position="297"/>
        <end position="319"/>
    </location>
</feature>
<organism evidence="2 3">
    <name type="scientific">Paractinoplanes rishiriensis</name>
    <dbReference type="NCBI Taxonomy" id="1050105"/>
    <lineage>
        <taxon>Bacteria</taxon>
        <taxon>Bacillati</taxon>
        <taxon>Actinomycetota</taxon>
        <taxon>Actinomycetes</taxon>
        <taxon>Micromonosporales</taxon>
        <taxon>Micromonosporaceae</taxon>
        <taxon>Paractinoplanes</taxon>
    </lineage>
</organism>
<proteinExistence type="predicted"/>
<evidence type="ECO:0008006" key="4">
    <source>
        <dbReference type="Google" id="ProtNLM"/>
    </source>
</evidence>
<sequence>MIATLVAATLLAAGPQQVCGITDKRLSEISGLAATATGYVVVNDGSDDADRRRIFFLDRDCEVSRTVKYPSRPRDTEDLAVGPDGTVWVADIGDNSRTRTTIALWRLEPGGRKPELIRMAYPDGAHDAEAMLSTPGGTPIIVTKTAGSAGVYVPDGLLSTGKTTTLRLAGSVSLPSTATSNPFGLPGRMVITGGAVSPDGRRAVLRTYADAFEFDVPDGDVVEAITKGKPRETPLPDEPQGESIAYSPDGTSLLTVSEVNQPPANVLRYPLIVPSPPASPAPVAVVAPPDRSPRFPAGALFTGGVLLLAAAALAVGLILRRRR</sequence>
<evidence type="ECO:0000313" key="3">
    <source>
        <dbReference type="Proteomes" id="UP000636960"/>
    </source>
</evidence>
<keyword evidence="1" id="KW-0472">Membrane</keyword>
<evidence type="ECO:0000313" key="2">
    <source>
        <dbReference type="EMBL" id="GIE99322.1"/>
    </source>
</evidence>
<protein>
    <recommendedName>
        <fullName evidence="4">Esterase-like activity of phytase family protein</fullName>
    </recommendedName>
</protein>
<keyword evidence="1" id="KW-0812">Transmembrane</keyword>
<dbReference type="AlphaFoldDB" id="A0A919N2B9"/>
<keyword evidence="1" id="KW-1133">Transmembrane helix</keyword>
<dbReference type="InterPro" id="IPR015943">
    <property type="entry name" value="WD40/YVTN_repeat-like_dom_sf"/>
</dbReference>
<dbReference type="RefSeq" id="WP_239163260.1">
    <property type="nucleotide sequence ID" value="NZ_BOMV01000071.1"/>
</dbReference>
<reference evidence="2" key="1">
    <citation type="submission" date="2021-01" db="EMBL/GenBank/DDBJ databases">
        <title>Whole genome shotgun sequence of Actinoplanes rishiriensis NBRC 108556.</title>
        <authorList>
            <person name="Komaki H."/>
            <person name="Tamura T."/>
        </authorList>
    </citation>
    <scope>NUCLEOTIDE SEQUENCE</scope>
    <source>
        <strain evidence="2">NBRC 108556</strain>
    </source>
</reference>
<evidence type="ECO:0000256" key="1">
    <source>
        <dbReference type="SAM" id="Phobius"/>
    </source>
</evidence>
<dbReference type="Proteomes" id="UP000636960">
    <property type="component" value="Unassembled WGS sequence"/>
</dbReference>
<comment type="caution">
    <text evidence="2">The sequence shown here is derived from an EMBL/GenBank/DDBJ whole genome shotgun (WGS) entry which is preliminary data.</text>
</comment>
<dbReference type="SUPFAM" id="SSF63829">
    <property type="entry name" value="Calcium-dependent phosphotriesterase"/>
    <property type="match status" value="1"/>
</dbReference>
<dbReference type="EMBL" id="BOMV01000071">
    <property type="protein sequence ID" value="GIE99322.1"/>
    <property type="molecule type" value="Genomic_DNA"/>
</dbReference>